<keyword evidence="3" id="KW-0804">Transcription</keyword>
<dbReference type="InterPro" id="IPR000524">
    <property type="entry name" value="Tscrpt_reg_HTH_GntR"/>
</dbReference>
<evidence type="ECO:0000256" key="3">
    <source>
        <dbReference type="ARBA" id="ARBA00023163"/>
    </source>
</evidence>
<sequence length="222" mass="23647">MTTVDGGGPPAVELTRRPSLRADVSQALRTAIVTGQLRPGQVYSAPKLAVRFGVSATPVREAMLELVKDGLLETVPNKGFRIVEVSERDMDEIAALRGLLEPPAVAEVARAGDRERVRTLRPAAEAIVAAAGAGDLIGYLQADLDFHIGLLGLLGNRRLVGIVRDLRAQTRLYGLTRLAESGRLTASAAEHLDLLDLVEAGDAAAAEALMRQHIGHTRGIWA</sequence>
<dbReference type="Gene3D" id="1.10.10.10">
    <property type="entry name" value="Winged helix-like DNA-binding domain superfamily/Winged helix DNA-binding domain"/>
    <property type="match status" value="1"/>
</dbReference>
<evidence type="ECO:0000256" key="2">
    <source>
        <dbReference type="ARBA" id="ARBA00023125"/>
    </source>
</evidence>
<feature type="domain" description="HTH gntR-type" evidence="4">
    <location>
        <begin position="18"/>
        <end position="85"/>
    </location>
</feature>
<dbReference type="Pfam" id="PF07729">
    <property type="entry name" value="FCD"/>
    <property type="match status" value="1"/>
</dbReference>
<dbReference type="SUPFAM" id="SSF48008">
    <property type="entry name" value="GntR ligand-binding domain-like"/>
    <property type="match status" value="1"/>
</dbReference>
<keyword evidence="2" id="KW-0238">DNA-binding</keyword>
<dbReference type="PANTHER" id="PTHR43537">
    <property type="entry name" value="TRANSCRIPTIONAL REGULATOR, GNTR FAMILY"/>
    <property type="match status" value="1"/>
</dbReference>
<name>A0ABU0ZN78_9ACTN</name>
<evidence type="ECO:0000313" key="5">
    <source>
        <dbReference type="EMBL" id="MDQ7908487.1"/>
    </source>
</evidence>
<dbReference type="SMART" id="SM00895">
    <property type="entry name" value="FCD"/>
    <property type="match status" value="1"/>
</dbReference>
<dbReference type="Proteomes" id="UP001230908">
    <property type="component" value="Unassembled WGS sequence"/>
</dbReference>
<evidence type="ECO:0000259" key="4">
    <source>
        <dbReference type="PROSITE" id="PS50949"/>
    </source>
</evidence>
<evidence type="ECO:0000313" key="6">
    <source>
        <dbReference type="Proteomes" id="UP001230908"/>
    </source>
</evidence>
<dbReference type="InterPro" id="IPR036388">
    <property type="entry name" value="WH-like_DNA-bd_sf"/>
</dbReference>
<dbReference type="PANTHER" id="PTHR43537:SF45">
    <property type="entry name" value="GNTR FAMILY REGULATORY PROTEIN"/>
    <property type="match status" value="1"/>
</dbReference>
<organism evidence="5 6">
    <name type="scientific">Phytohabitans maris</name>
    <dbReference type="NCBI Taxonomy" id="3071409"/>
    <lineage>
        <taxon>Bacteria</taxon>
        <taxon>Bacillati</taxon>
        <taxon>Actinomycetota</taxon>
        <taxon>Actinomycetes</taxon>
        <taxon>Micromonosporales</taxon>
        <taxon>Micromonosporaceae</taxon>
    </lineage>
</organism>
<accession>A0ABU0ZN78</accession>
<reference evidence="5 6" key="1">
    <citation type="submission" date="2023-08" db="EMBL/GenBank/DDBJ databases">
        <title>Phytohabitans sansha sp. nov., isolated from marine sediment.</title>
        <authorList>
            <person name="Zhao Y."/>
            <person name="Yi K."/>
        </authorList>
    </citation>
    <scope>NUCLEOTIDE SEQUENCE [LARGE SCALE GENOMIC DNA]</scope>
    <source>
        <strain evidence="5 6">ZYX-F-186</strain>
    </source>
</reference>
<dbReference type="InterPro" id="IPR036390">
    <property type="entry name" value="WH_DNA-bd_sf"/>
</dbReference>
<dbReference type="InterPro" id="IPR008920">
    <property type="entry name" value="TF_FadR/GntR_C"/>
</dbReference>
<evidence type="ECO:0000256" key="1">
    <source>
        <dbReference type="ARBA" id="ARBA00023015"/>
    </source>
</evidence>
<dbReference type="SMART" id="SM00345">
    <property type="entry name" value="HTH_GNTR"/>
    <property type="match status" value="1"/>
</dbReference>
<dbReference type="CDD" id="cd07377">
    <property type="entry name" value="WHTH_GntR"/>
    <property type="match status" value="1"/>
</dbReference>
<comment type="caution">
    <text evidence="5">The sequence shown here is derived from an EMBL/GenBank/DDBJ whole genome shotgun (WGS) entry which is preliminary data.</text>
</comment>
<keyword evidence="6" id="KW-1185">Reference proteome</keyword>
<dbReference type="Gene3D" id="1.20.120.530">
    <property type="entry name" value="GntR ligand-binding domain-like"/>
    <property type="match status" value="1"/>
</dbReference>
<keyword evidence="1" id="KW-0805">Transcription regulation</keyword>
<dbReference type="SUPFAM" id="SSF46785">
    <property type="entry name" value="Winged helix' DNA-binding domain"/>
    <property type="match status" value="1"/>
</dbReference>
<dbReference type="EMBL" id="JAVHUY010000031">
    <property type="protein sequence ID" value="MDQ7908487.1"/>
    <property type="molecule type" value="Genomic_DNA"/>
</dbReference>
<gene>
    <name evidence="5" type="ORF">RB614_28555</name>
</gene>
<dbReference type="RefSeq" id="WP_308715758.1">
    <property type="nucleotide sequence ID" value="NZ_JAVHUY010000031.1"/>
</dbReference>
<dbReference type="PROSITE" id="PS50949">
    <property type="entry name" value="HTH_GNTR"/>
    <property type="match status" value="1"/>
</dbReference>
<proteinExistence type="predicted"/>
<dbReference type="Pfam" id="PF00392">
    <property type="entry name" value="GntR"/>
    <property type="match status" value="1"/>
</dbReference>
<dbReference type="InterPro" id="IPR011711">
    <property type="entry name" value="GntR_C"/>
</dbReference>
<protein>
    <submittedName>
        <fullName evidence="5">GntR family transcriptional regulator</fullName>
    </submittedName>
</protein>